<gene>
    <name evidence="7" type="ORF">CTOB1V02_LOCUS6255</name>
</gene>
<dbReference type="GO" id="GO:0005634">
    <property type="term" value="C:nucleus"/>
    <property type="evidence" value="ECO:0007669"/>
    <property type="project" value="UniProtKB-SubCell"/>
</dbReference>
<dbReference type="AlphaFoldDB" id="A0A7R8WDK1"/>
<dbReference type="InterPro" id="IPR050888">
    <property type="entry name" value="ZnF_C2H2-type_TF"/>
</dbReference>
<evidence type="ECO:0000256" key="1">
    <source>
        <dbReference type="ARBA" id="ARBA00004123"/>
    </source>
</evidence>
<dbReference type="InterPro" id="IPR013087">
    <property type="entry name" value="Znf_C2H2_type"/>
</dbReference>
<keyword evidence="4" id="KW-0863">Zinc-finger</keyword>
<protein>
    <submittedName>
        <fullName evidence="7">Uncharacterized protein</fullName>
    </submittedName>
</protein>
<keyword evidence="6" id="KW-0539">Nucleus</keyword>
<keyword evidence="2" id="KW-0479">Metal-binding</keyword>
<dbReference type="PANTHER" id="PTHR24406">
    <property type="entry name" value="TRANSCRIPTIONAL REPRESSOR CTCFL-RELATED"/>
    <property type="match status" value="1"/>
</dbReference>
<dbReference type="SMART" id="SM00355">
    <property type="entry name" value="ZnF_C2H2"/>
    <property type="match status" value="4"/>
</dbReference>
<name>A0A7R8WDK1_9CRUS</name>
<reference evidence="7" key="1">
    <citation type="submission" date="2020-11" db="EMBL/GenBank/DDBJ databases">
        <authorList>
            <person name="Tran Van P."/>
        </authorList>
    </citation>
    <scope>NUCLEOTIDE SEQUENCE</scope>
</reference>
<evidence type="ECO:0000313" key="7">
    <source>
        <dbReference type="EMBL" id="CAD7228371.1"/>
    </source>
</evidence>
<comment type="subcellular location">
    <subcellularLocation>
        <location evidence="1">Nucleus</location>
    </subcellularLocation>
</comment>
<organism evidence="7">
    <name type="scientific">Cyprideis torosa</name>
    <dbReference type="NCBI Taxonomy" id="163714"/>
    <lineage>
        <taxon>Eukaryota</taxon>
        <taxon>Metazoa</taxon>
        <taxon>Ecdysozoa</taxon>
        <taxon>Arthropoda</taxon>
        <taxon>Crustacea</taxon>
        <taxon>Oligostraca</taxon>
        <taxon>Ostracoda</taxon>
        <taxon>Podocopa</taxon>
        <taxon>Podocopida</taxon>
        <taxon>Cytherocopina</taxon>
        <taxon>Cytheroidea</taxon>
        <taxon>Cytherideidae</taxon>
        <taxon>Cyprideis</taxon>
    </lineage>
</organism>
<evidence type="ECO:0000256" key="4">
    <source>
        <dbReference type="ARBA" id="ARBA00022771"/>
    </source>
</evidence>
<keyword evidence="5" id="KW-0862">Zinc</keyword>
<sequence length="222" mass="25816">MSFCRHRSRVYLDGEWKFLCTKCGRRAYRFRGGLNQHMKYECGRRAYIDGEWKFLCTKCHERAYRFRGGLNQHMKEDLLFMNGEWRFSCPNPGCGKTYRFKKGVMEHLRLDCGREPMFKCPSCPKKFHHNYEFKRHYLLHHGVLPPTRFELRLEGNGNTLVEGAARRTPGERAFFATNVTTGSRSPHAPKNRINTAERRAGPAGCTSDQAIQTVEKQCSGLQ</sequence>
<dbReference type="GO" id="GO:0008270">
    <property type="term" value="F:zinc ion binding"/>
    <property type="evidence" value="ECO:0007669"/>
    <property type="project" value="UniProtKB-KW"/>
</dbReference>
<accession>A0A7R8WDK1</accession>
<evidence type="ECO:0000256" key="3">
    <source>
        <dbReference type="ARBA" id="ARBA00022737"/>
    </source>
</evidence>
<keyword evidence="3" id="KW-0677">Repeat</keyword>
<dbReference type="PROSITE" id="PS00028">
    <property type="entry name" value="ZINC_FINGER_C2H2_1"/>
    <property type="match status" value="1"/>
</dbReference>
<proteinExistence type="predicted"/>
<evidence type="ECO:0000256" key="5">
    <source>
        <dbReference type="ARBA" id="ARBA00022833"/>
    </source>
</evidence>
<evidence type="ECO:0000256" key="6">
    <source>
        <dbReference type="ARBA" id="ARBA00023242"/>
    </source>
</evidence>
<dbReference type="Gene3D" id="3.30.160.60">
    <property type="entry name" value="Classic Zinc Finger"/>
    <property type="match status" value="2"/>
</dbReference>
<dbReference type="PROSITE" id="PS50157">
    <property type="entry name" value="ZINC_FINGER_C2H2_2"/>
    <property type="match status" value="2"/>
</dbReference>
<dbReference type="OrthoDB" id="8186305at2759"/>
<dbReference type="EMBL" id="OB661508">
    <property type="protein sequence ID" value="CAD7228371.1"/>
    <property type="molecule type" value="Genomic_DNA"/>
</dbReference>
<evidence type="ECO:0000256" key="2">
    <source>
        <dbReference type="ARBA" id="ARBA00022723"/>
    </source>
</evidence>